<dbReference type="EMBL" id="BBSC01000002">
    <property type="protein sequence ID" value="GAM73847.1"/>
    <property type="molecule type" value="Genomic_DNA"/>
</dbReference>
<dbReference type="InterPro" id="IPR001296">
    <property type="entry name" value="Glyco_trans_1"/>
</dbReference>
<dbReference type="SUPFAM" id="SSF53756">
    <property type="entry name" value="UDP-Glycosyltransferase/glycogen phosphorylase"/>
    <property type="match status" value="1"/>
</dbReference>
<dbReference type="Pfam" id="PF00534">
    <property type="entry name" value="Glycos_transf_1"/>
    <property type="match status" value="1"/>
</dbReference>
<dbReference type="Gene3D" id="3.40.50.2000">
    <property type="entry name" value="Glycogen Phosphorylase B"/>
    <property type="match status" value="1"/>
</dbReference>
<evidence type="ECO:0000313" key="4">
    <source>
        <dbReference type="EMBL" id="GAM73847.1"/>
    </source>
</evidence>
<reference evidence="4 5" key="1">
    <citation type="submission" date="2015-01" db="EMBL/GenBank/DDBJ databases">
        <title>Vibrio sp. C94 JCM 19241 whole genome shotgun sequence.</title>
        <authorList>
            <person name="Sawabe T."/>
            <person name="Meirelles P."/>
            <person name="Feng G."/>
            <person name="Sayaka M."/>
            <person name="Hattori M."/>
            <person name="Ohkuma M."/>
        </authorList>
    </citation>
    <scope>NUCLEOTIDE SEQUENCE [LARGE SCALE GENOMIC DNA]</scope>
    <source>
        <strain evidence="5">JCM 19241</strain>
    </source>
</reference>
<evidence type="ECO:0000259" key="3">
    <source>
        <dbReference type="Pfam" id="PF09314"/>
    </source>
</evidence>
<evidence type="ECO:0000256" key="1">
    <source>
        <dbReference type="ARBA" id="ARBA00022679"/>
    </source>
</evidence>
<dbReference type="AlphaFoldDB" id="A0A0B8QA91"/>
<feature type="domain" description="Glycosyl transferase family 1" evidence="2">
    <location>
        <begin position="62"/>
        <end position="182"/>
    </location>
</feature>
<sequence>MGWFAKKWLKLSESFAVKFSDVVVTDNKAITDYVQEEYGKSSYTIAYGGDHALDSEHSNYSNLEVSEDYYFTVCRIEPENNIEMILKSFADSKHLIKFVGNWDASEYGQNLFNTYSKYSNIELVKPIYDIKELYKLRSNCTGYIHGHSAGGTNPSLVEIMHFGKPVVAYDCSFNRYTTDDKAIYFKDSNQLTLELDRLGQDSKDLVGAS</sequence>
<dbReference type="PANTHER" id="PTHR46401">
    <property type="entry name" value="GLYCOSYLTRANSFERASE WBBK-RELATED"/>
    <property type="match status" value="1"/>
</dbReference>
<comment type="caution">
    <text evidence="4">The sequence shown here is derived from an EMBL/GenBank/DDBJ whole genome shotgun (WGS) entry which is preliminary data.</text>
</comment>
<feature type="domain" description="DUF1972" evidence="3">
    <location>
        <begin position="6"/>
        <end position="50"/>
    </location>
</feature>
<dbReference type="Proteomes" id="UP000031666">
    <property type="component" value="Unassembled WGS sequence"/>
</dbReference>
<protein>
    <submittedName>
        <fullName evidence="4">Alpha-D-glcNAc alpha-1,2-L-rhamnosyltransferase</fullName>
    </submittedName>
</protein>
<name>A0A0B8QA91_9VIBR</name>
<dbReference type="GO" id="GO:0016757">
    <property type="term" value="F:glycosyltransferase activity"/>
    <property type="evidence" value="ECO:0007669"/>
    <property type="project" value="InterPro"/>
</dbReference>
<keyword evidence="1 4" id="KW-0808">Transferase</keyword>
<dbReference type="STRING" id="1481914.JCM19241_5043"/>
<dbReference type="Pfam" id="PF09314">
    <property type="entry name" value="DUF1972"/>
    <property type="match status" value="1"/>
</dbReference>
<reference evidence="4 5" key="2">
    <citation type="submission" date="2015-01" db="EMBL/GenBank/DDBJ databases">
        <authorList>
            <consortium name="NBRP consortium"/>
            <person name="Sawabe T."/>
            <person name="Meirelles P."/>
            <person name="Feng G."/>
            <person name="Sayaka M."/>
            <person name="Hattori M."/>
            <person name="Ohkuma M."/>
        </authorList>
    </citation>
    <scope>NUCLEOTIDE SEQUENCE [LARGE SCALE GENOMIC DNA]</scope>
    <source>
        <strain evidence="5">JCM 19241</strain>
    </source>
</reference>
<accession>A0A0B8QA91</accession>
<evidence type="ECO:0000313" key="5">
    <source>
        <dbReference type="Proteomes" id="UP000031666"/>
    </source>
</evidence>
<dbReference type="PANTHER" id="PTHR46401:SF2">
    <property type="entry name" value="GLYCOSYLTRANSFERASE WBBK-RELATED"/>
    <property type="match status" value="1"/>
</dbReference>
<evidence type="ECO:0000259" key="2">
    <source>
        <dbReference type="Pfam" id="PF00534"/>
    </source>
</evidence>
<organism evidence="4 5">
    <name type="scientific">Vibrio ishigakensis</name>
    <dbReference type="NCBI Taxonomy" id="1481914"/>
    <lineage>
        <taxon>Bacteria</taxon>
        <taxon>Pseudomonadati</taxon>
        <taxon>Pseudomonadota</taxon>
        <taxon>Gammaproteobacteria</taxon>
        <taxon>Vibrionales</taxon>
        <taxon>Vibrionaceae</taxon>
        <taxon>Vibrio</taxon>
    </lineage>
</organism>
<proteinExistence type="predicted"/>
<gene>
    <name evidence="4" type="ORF">JCM19241_5043</name>
</gene>
<dbReference type="InterPro" id="IPR015393">
    <property type="entry name" value="DUF1972"/>
</dbReference>